<dbReference type="HOGENOM" id="CLU_115752_0_0_9"/>
<dbReference type="RefSeq" id="WP_051394097.1">
    <property type="nucleotide sequence ID" value="NZ_BA000058.1"/>
</dbReference>
<protein>
    <submittedName>
        <fullName evidence="1">Uncharacterized protein</fullName>
    </submittedName>
</protein>
<dbReference type="EMBL" id="BA000058">
    <property type="protein sequence ID" value="BAO04936.1"/>
    <property type="molecule type" value="Genomic_DNA"/>
</dbReference>
<evidence type="ECO:0000313" key="1">
    <source>
        <dbReference type="EMBL" id="BAO04936.1"/>
    </source>
</evidence>
<dbReference type="SUPFAM" id="SSF46785">
    <property type="entry name" value="Winged helix' DNA-binding domain"/>
    <property type="match status" value="1"/>
</dbReference>
<dbReference type="InterPro" id="IPR036390">
    <property type="entry name" value="WH_DNA-bd_sf"/>
</dbReference>
<proteinExistence type="predicted"/>
<organism evidence="1">
    <name type="scientific">Clostridium botulinum B str. Osaka05</name>
    <dbReference type="NCBI Taxonomy" id="1407017"/>
    <lineage>
        <taxon>Bacteria</taxon>
        <taxon>Bacillati</taxon>
        <taxon>Bacillota</taxon>
        <taxon>Clostridia</taxon>
        <taxon>Eubacteriales</taxon>
        <taxon>Clostridiaceae</taxon>
        <taxon>Clostridium</taxon>
    </lineage>
</organism>
<sequence>MLTDNDKEIARHIESVGICTAKQIAKIFYKDKSQGQAIARRRLKRLEECGYIKITKLSFLNNTNAYIFNSKEYQNLKPSLHRILLLDYYAELFYHDINIKYFKREQNWLSGKIKSDGFLIFDFNGKQYFQIVEVASTNFGHNTIKKYEDLYKSNELQGLFGEFPQIILIDSGDHFKDIDSNIKFIHLNHKLNNFVKVFDK</sequence>
<accession>A0A060N389</accession>
<dbReference type="AlphaFoldDB" id="A0A060N389"/>
<reference evidence="1" key="1">
    <citation type="submission" date="2013-10" db="EMBL/GenBank/DDBJ databases">
        <title>Draft genome sequence of Clostridium botulinum type B strain Osaka05.</title>
        <authorList>
            <person name="Sakaguchi Y."/>
            <person name="Hosomi K."/>
            <person name="Uchiyama J."/>
            <person name="Ogura Y."/>
            <person name="Sakaguchi M."/>
            <person name="Kohda T."/>
            <person name="Mukamoto M."/>
            <person name="Misawa N."/>
            <person name="Matsuzaki S."/>
            <person name="Hayashi T."/>
            <person name="Kozaki S."/>
        </authorList>
    </citation>
    <scope>NUCLEOTIDE SEQUENCE</scope>
    <source>
        <strain evidence="1">Osaka05</strain>
    </source>
</reference>
<name>A0A060N389_CLOBO</name>
<gene>
    <name evidence="1" type="ORF">CBO05P1_217</name>
</gene>
<dbReference type="Proteomes" id="UP000054164">
    <property type="component" value="Unassembled WGS sequence"/>
</dbReference>